<dbReference type="AlphaFoldDB" id="A0A4V2KBM4"/>
<dbReference type="EMBL" id="QJUL01000039">
    <property type="protein sequence ID" value="TBU87359.1"/>
    <property type="molecule type" value="Genomic_DNA"/>
</dbReference>
<dbReference type="PROSITE" id="PS51186">
    <property type="entry name" value="GNAT"/>
    <property type="match status" value="1"/>
</dbReference>
<evidence type="ECO:0000256" key="2">
    <source>
        <dbReference type="ARBA" id="ARBA00023315"/>
    </source>
</evidence>
<dbReference type="CDD" id="cd04301">
    <property type="entry name" value="NAT_SF"/>
    <property type="match status" value="1"/>
</dbReference>
<dbReference type="EMBL" id="QJUM01000002">
    <property type="protein sequence ID" value="TBV09441.1"/>
    <property type="molecule type" value="Genomic_DNA"/>
</dbReference>
<keyword evidence="2" id="KW-0012">Acyltransferase</keyword>
<dbReference type="Proteomes" id="UP000293172">
    <property type="component" value="Unassembled WGS sequence"/>
</dbReference>
<dbReference type="SUPFAM" id="SSF55729">
    <property type="entry name" value="Acyl-CoA N-acyltransferases (Nat)"/>
    <property type="match status" value="1"/>
</dbReference>
<dbReference type="Gene3D" id="3.40.630.30">
    <property type="match status" value="1"/>
</dbReference>
<dbReference type="InterPro" id="IPR016181">
    <property type="entry name" value="Acyl_CoA_acyltransferase"/>
</dbReference>
<protein>
    <submittedName>
        <fullName evidence="4">GNAT family N-acetyltransferase</fullName>
    </submittedName>
</protein>
<evidence type="ECO:0000313" key="6">
    <source>
        <dbReference type="Proteomes" id="UP000291334"/>
    </source>
</evidence>
<comment type="caution">
    <text evidence="4">The sequence shown here is derived from an EMBL/GenBank/DDBJ whole genome shotgun (WGS) entry which is preliminary data.</text>
</comment>
<reference evidence="6 7" key="1">
    <citation type="submission" date="2018-06" db="EMBL/GenBank/DDBJ databases">
        <title>Three novel Pseudomonas species isolated from symptomatic oak.</title>
        <authorList>
            <person name="Bueno-Gonzalez V."/>
            <person name="Brady C."/>
        </authorList>
    </citation>
    <scope>NUCLEOTIDE SEQUENCE [LARGE SCALE GENOMIC DNA]</scope>
    <source>
        <strain evidence="5 6">P26B</strain>
        <strain evidence="4 7">P6B</strain>
    </source>
</reference>
<dbReference type="PANTHER" id="PTHR43877">
    <property type="entry name" value="AMINOALKYLPHOSPHONATE N-ACETYLTRANSFERASE-RELATED-RELATED"/>
    <property type="match status" value="1"/>
</dbReference>
<accession>A0A4V2KBM4</accession>
<evidence type="ECO:0000313" key="5">
    <source>
        <dbReference type="EMBL" id="TBV09441.1"/>
    </source>
</evidence>
<keyword evidence="1 4" id="KW-0808">Transferase</keyword>
<evidence type="ECO:0000256" key="1">
    <source>
        <dbReference type="ARBA" id="ARBA00022679"/>
    </source>
</evidence>
<dbReference type="InterPro" id="IPR050832">
    <property type="entry name" value="Bact_Acetyltransf"/>
</dbReference>
<dbReference type="GO" id="GO:0016747">
    <property type="term" value="F:acyltransferase activity, transferring groups other than amino-acyl groups"/>
    <property type="evidence" value="ECO:0007669"/>
    <property type="project" value="InterPro"/>
</dbReference>
<evidence type="ECO:0000259" key="3">
    <source>
        <dbReference type="PROSITE" id="PS51186"/>
    </source>
</evidence>
<dbReference type="InterPro" id="IPR000182">
    <property type="entry name" value="GNAT_dom"/>
</dbReference>
<dbReference type="Pfam" id="PF00583">
    <property type="entry name" value="Acetyltransf_1"/>
    <property type="match status" value="1"/>
</dbReference>
<dbReference type="OrthoDB" id="5525374at2"/>
<keyword evidence="6" id="KW-1185">Reference proteome</keyword>
<name>A0A4V2KBM4_9GAMM</name>
<dbReference type="Proteomes" id="UP000291334">
    <property type="component" value="Unassembled WGS sequence"/>
</dbReference>
<evidence type="ECO:0000313" key="4">
    <source>
        <dbReference type="EMBL" id="TBU87359.1"/>
    </source>
</evidence>
<feature type="domain" description="N-acetyltransferase" evidence="3">
    <location>
        <begin position="7"/>
        <end position="157"/>
    </location>
</feature>
<dbReference type="PANTHER" id="PTHR43877:SF2">
    <property type="entry name" value="AMINOALKYLPHOSPHONATE N-ACETYLTRANSFERASE-RELATED"/>
    <property type="match status" value="1"/>
</dbReference>
<evidence type="ECO:0000313" key="7">
    <source>
        <dbReference type="Proteomes" id="UP000293172"/>
    </source>
</evidence>
<gene>
    <name evidence="5" type="ORF">DNK34_02605</name>
    <name evidence="4" type="ORF">DNK44_20705</name>
</gene>
<proteinExistence type="predicted"/>
<organism evidence="4 7">
    <name type="scientific">Phytopseudomonas dryadis</name>
    <dbReference type="NCBI Taxonomy" id="2487520"/>
    <lineage>
        <taxon>Bacteria</taxon>
        <taxon>Pseudomonadati</taxon>
        <taxon>Pseudomonadota</taxon>
        <taxon>Gammaproteobacteria</taxon>
        <taxon>Pseudomonadales</taxon>
        <taxon>Pseudomonadaceae</taxon>
        <taxon>Phytopseudomonas</taxon>
    </lineage>
</organism>
<dbReference type="RefSeq" id="WP_131174586.1">
    <property type="nucleotide sequence ID" value="NZ_QJUL01000039.1"/>
</dbReference>
<sequence>MSNPAPVAVRPISATDMDFLRHLYATTRADEMAHTQWDETTIAHFLAQQFDTQHRYYQAQYPDAQFLLIENGDRPIGRLYLSWGPSNLQIIDIALLPEHRGLGIGSHLLHELIERADALGLSIGLYVETYNPALRLYRHLGFHRVGENGVYLALRRPPRGEAAAPGADAHLQALP</sequence>